<dbReference type="AlphaFoldDB" id="A0A081P7A9"/>
<feature type="transmembrane region" description="Helical" evidence="1">
    <location>
        <begin position="192"/>
        <end position="211"/>
    </location>
</feature>
<feature type="transmembrane region" description="Helical" evidence="1">
    <location>
        <begin position="30"/>
        <end position="48"/>
    </location>
</feature>
<proteinExistence type="predicted"/>
<evidence type="ECO:0000313" key="2">
    <source>
        <dbReference type="EMBL" id="KEQ26582.1"/>
    </source>
</evidence>
<dbReference type="EMBL" id="JNVM01000006">
    <property type="protein sequence ID" value="KEQ26582.1"/>
    <property type="molecule type" value="Genomic_DNA"/>
</dbReference>
<gene>
    <name evidence="2" type="ORF">ET33_32580</name>
</gene>
<accession>A0A081P7A9</accession>
<feature type="transmembrane region" description="Helical" evidence="1">
    <location>
        <begin position="60"/>
        <end position="78"/>
    </location>
</feature>
<dbReference type="Proteomes" id="UP000028123">
    <property type="component" value="Unassembled WGS sequence"/>
</dbReference>
<keyword evidence="3" id="KW-1185">Reference proteome</keyword>
<organism evidence="2 3">
    <name type="scientific">Paenibacillus tyrfis</name>
    <dbReference type="NCBI Taxonomy" id="1501230"/>
    <lineage>
        <taxon>Bacteria</taxon>
        <taxon>Bacillati</taxon>
        <taxon>Bacillota</taxon>
        <taxon>Bacilli</taxon>
        <taxon>Bacillales</taxon>
        <taxon>Paenibacillaceae</taxon>
        <taxon>Paenibacillus</taxon>
    </lineage>
</organism>
<feature type="transmembrane region" description="Helical" evidence="1">
    <location>
        <begin position="90"/>
        <end position="110"/>
    </location>
</feature>
<feature type="transmembrane region" description="Helical" evidence="1">
    <location>
        <begin position="6"/>
        <end position="23"/>
    </location>
</feature>
<comment type="caution">
    <text evidence="2">The sequence shown here is derived from an EMBL/GenBank/DDBJ whole genome shotgun (WGS) entry which is preliminary data.</text>
</comment>
<sequence length="218" mass="25610">MVDFILFMVFSIMETMAMYYLMFRLFKFDMYPVSIVFASAVASFISYTNRNVYEIQSIDVLVQMFLMFMFVWLLFRVHPFYAGIMTCSTYLGYVIIQATCYFILEAIGIFEIKALTNNIVGTNLLQTLTASSAWLLGWWIKKGRKGFDFVPHSQFVMVKMSKVNIMFIGMNALSVFVLSFVYNLFAHDNMKLVYIFFVLILIMYCILYFSYKKDRSDD</sequence>
<name>A0A081P7A9_9BACL</name>
<protein>
    <submittedName>
        <fullName evidence="2">Uncharacterized protein</fullName>
    </submittedName>
</protein>
<reference evidence="2 3" key="1">
    <citation type="submission" date="2014-06" db="EMBL/GenBank/DDBJ databases">
        <title>Draft genome sequence of Paenibacillus sp. MSt1.</title>
        <authorList>
            <person name="Aw Y.K."/>
            <person name="Ong K.S."/>
            <person name="Gan H.M."/>
            <person name="Lee S.M."/>
        </authorList>
    </citation>
    <scope>NUCLEOTIDE SEQUENCE [LARGE SCALE GENOMIC DNA]</scope>
    <source>
        <strain evidence="2 3">MSt1</strain>
    </source>
</reference>
<evidence type="ECO:0000256" key="1">
    <source>
        <dbReference type="SAM" id="Phobius"/>
    </source>
</evidence>
<feature type="transmembrane region" description="Helical" evidence="1">
    <location>
        <begin position="163"/>
        <end position="186"/>
    </location>
</feature>
<keyword evidence="1" id="KW-0472">Membrane</keyword>
<dbReference type="eggNOG" id="ENOG502ZJMX">
    <property type="taxonomic scope" value="Bacteria"/>
</dbReference>
<evidence type="ECO:0000313" key="3">
    <source>
        <dbReference type="Proteomes" id="UP000028123"/>
    </source>
</evidence>
<keyword evidence="1" id="KW-0812">Transmembrane</keyword>
<keyword evidence="1" id="KW-1133">Transmembrane helix</keyword>